<reference evidence="1 2" key="1">
    <citation type="submission" date="2017-09" db="EMBL/GenBank/DDBJ databases">
        <title>Depth-based differentiation of microbial function through sediment-hosted aquifers and enrichment of novel symbionts in the deep terrestrial subsurface.</title>
        <authorList>
            <person name="Probst A.J."/>
            <person name="Ladd B."/>
            <person name="Jarett J.K."/>
            <person name="Geller-Mcgrath D.E."/>
            <person name="Sieber C.M."/>
            <person name="Emerson J.B."/>
            <person name="Anantharaman K."/>
            <person name="Thomas B.C."/>
            <person name="Malmstrom R."/>
            <person name="Stieglmeier M."/>
            <person name="Klingl A."/>
            <person name="Woyke T."/>
            <person name="Ryan C.M."/>
            <person name="Banfield J.F."/>
        </authorList>
    </citation>
    <scope>NUCLEOTIDE SEQUENCE [LARGE SCALE GENOMIC DNA]</scope>
    <source>
        <strain evidence="1">CG11_big_fil_rev_8_21_14_0_20_36_20</strain>
    </source>
</reference>
<sequence length="85" mass="9973">MNKGFSSLGNILKGQKSIKPPAYQWQDLALEVIKELNIPNFKRNSVFKVCKENSRDYIEKCLNDTKELAKEGEQWKYFFKLISNK</sequence>
<proteinExistence type="predicted"/>
<name>A0A2H0NE88_9BACT</name>
<gene>
    <name evidence="1" type="ORF">COV55_03880</name>
</gene>
<accession>A0A2H0NE88</accession>
<dbReference type="AlphaFoldDB" id="A0A2H0NE88"/>
<protein>
    <submittedName>
        <fullName evidence="1">Uncharacterized protein</fullName>
    </submittedName>
</protein>
<dbReference type="Proteomes" id="UP000230564">
    <property type="component" value="Unassembled WGS sequence"/>
</dbReference>
<organism evidence="1 2">
    <name type="scientific">Candidatus Komeilibacteria bacterium CG11_big_fil_rev_8_21_14_0_20_36_20</name>
    <dbReference type="NCBI Taxonomy" id="1974477"/>
    <lineage>
        <taxon>Bacteria</taxon>
        <taxon>Candidatus Komeiliibacteriota</taxon>
    </lineage>
</organism>
<evidence type="ECO:0000313" key="2">
    <source>
        <dbReference type="Proteomes" id="UP000230564"/>
    </source>
</evidence>
<dbReference type="EMBL" id="PCWQ01000013">
    <property type="protein sequence ID" value="PIR06396.1"/>
    <property type="molecule type" value="Genomic_DNA"/>
</dbReference>
<comment type="caution">
    <text evidence="1">The sequence shown here is derived from an EMBL/GenBank/DDBJ whole genome shotgun (WGS) entry which is preliminary data.</text>
</comment>
<evidence type="ECO:0000313" key="1">
    <source>
        <dbReference type="EMBL" id="PIR06396.1"/>
    </source>
</evidence>